<dbReference type="PANTHER" id="PTHR15710">
    <property type="entry name" value="E3 UBIQUITIN-PROTEIN LIGASE PRAJA"/>
    <property type="match status" value="1"/>
</dbReference>
<dbReference type="GO" id="GO:0005737">
    <property type="term" value="C:cytoplasm"/>
    <property type="evidence" value="ECO:0007669"/>
    <property type="project" value="TreeGrafter"/>
</dbReference>
<name>A0AAV3QSV1_LITER</name>
<evidence type="ECO:0000256" key="2">
    <source>
        <dbReference type="ARBA" id="ARBA00012483"/>
    </source>
</evidence>
<evidence type="ECO:0000256" key="1">
    <source>
        <dbReference type="ARBA" id="ARBA00000900"/>
    </source>
</evidence>
<dbReference type="FunFam" id="3.30.40.10:FF:000127">
    <property type="entry name" value="E3 ubiquitin-protein ligase RNF181"/>
    <property type="match status" value="1"/>
</dbReference>
<dbReference type="PANTHER" id="PTHR15710:SF132">
    <property type="entry name" value="E3 UBIQUITIN-PROTEIN LIGASE MPSR1"/>
    <property type="match status" value="1"/>
</dbReference>
<keyword evidence="11" id="KW-0436">Ligase</keyword>
<evidence type="ECO:0000256" key="7">
    <source>
        <dbReference type="ARBA" id="ARBA00022833"/>
    </source>
</evidence>
<dbReference type="Pfam" id="PF13639">
    <property type="entry name" value="zf-RING_2"/>
    <property type="match status" value="1"/>
</dbReference>
<dbReference type="GO" id="GO:0008270">
    <property type="term" value="F:zinc ion binding"/>
    <property type="evidence" value="ECO:0007669"/>
    <property type="project" value="UniProtKB-KW"/>
</dbReference>
<dbReference type="Proteomes" id="UP001454036">
    <property type="component" value="Unassembled WGS sequence"/>
</dbReference>
<gene>
    <name evidence="11" type="ORF">LIER_22121</name>
</gene>
<evidence type="ECO:0000256" key="5">
    <source>
        <dbReference type="ARBA" id="ARBA00022771"/>
    </source>
</evidence>
<keyword evidence="4" id="KW-0479">Metal-binding</keyword>
<comment type="catalytic activity">
    <reaction evidence="1">
        <text>S-ubiquitinyl-[E2 ubiquitin-conjugating enzyme]-L-cysteine + [acceptor protein]-L-lysine = [E2 ubiquitin-conjugating enzyme]-L-cysteine + N(6)-ubiquitinyl-[acceptor protein]-L-lysine.</text>
        <dbReference type="EC" id="2.3.2.27"/>
    </reaction>
</comment>
<evidence type="ECO:0000259" key="10">
    <source>
        <dbReference type="PROSITE" id="PS50089"/>
    </source>
</evidence>
<dbReference type="GO" id="GO:0016874">
    <property type="term" value="F:ligase activity"/>
    <property type="evidence" value="ECO:0007669"/>
    <property type="project" value="UniProtKB-KW"/>
</dbReference>
<evidence type="ECO:0000256" key="6">
    <source>
        <dbReference type="ARBA" id="ARBA00022786"/>
    </source>
</evidence>
<evidence type="ECO:0000256" key="8">
    <source>
        <dbReference type="PROSITE-ProRule" id="PRU00175"/>
    </source>
</evidence>
<dbReference type="Gene3D" id="3.30.40.10">
    <property type="entry name" value="Zinc/RING finger domain, C3HC4 (zinc finger)"/>
    <property type="match status" value="1"/>
</dbReference>
<evidence type="ECO:0000256" key="3">
    <source>
        <dbReference type="ARBA" id="ARBA00022679"/>
    </source>
</evidence>
<dbReference type="GO" id="GO:0061630">
    <property type="term" value="F:ubiquitin protein ligase activity"/>
    <property type="evidence" value="ECO:0007669"/>
    <property type="project" value="UniProtKB-EC"/>
</dbReference>
<dbReference type="EMBL" id="BAABME010005971">
    <property type="protein sequence ID" value="GAA0167114.1"/>
    <property type="molecule type" value="Genomic_DNA"/>
</dbReference>
<evidence type="ECO:0000313" key="11">
    <source>
        <dbReference type="EMBL" id="GAA0167114.1"/>
    </source>
</evidence>
<keyword evidence="12" id="KW-1185">Reference proteome</keyword>
<keyword evidence="3" id="KW-0808">Transferase</keyword>
<keyword evidence="5 8" id="KW-0863">Zinc-finger</keyword>
<evidence type="ECO:0000256" key="4">
    <source>
        <dbReference type="ARBA" id="ARBA00022723"/>
    </source>
</evidence>
<dbReference type="SUPFAM" id="SSF57850">
    <property type="entry name" value="RING/U-box"/>
    <property type="match status" value="1"/>
</dbReference>
<reference evidence="11 12" key="1">
    <citation type="submission" date="2024-01" db="EMBL/GenBank/DDBJ databases">
        <title>The complete chloroplast genome sequence of Lithospermum erythrorhizon: insights into the phylogenetic relationship among Boraginaceae species and the maternal lineages of purple gromwells.</title>
        <authorList>
            <person name="Okada T."/>
            <person name="Watanabe K."/>
        </authorList>
    </citation>
    <scope>NUCLEOTIDE SEQUENCE [LARGE SCALE GENOMIC DNA]</scope>
</reference>
<protein>
    <recommendedName>
        <fullName evidence="2">RING-type E3 ubiquitin transferase</fullName>
        <ecNumber evidence="2">2.3.2.27</ecNumber>
    </recommendedName>
</protein>
<dbReference type="EC" id="2.3.2.27" evidence="2"/>
<evidence type="ECO:0000313" key="12">
    <source>
        <dbReference type="Proteomes" id="UP001454036"/>
    </source>
</evidence>
<keyword evidence="6" id="KW-0833">Ubl conjugation pathway</keyword>
<dbReference type="InterPro" id="IPR013083">
    <property type="entry name" value="Znf_RING/FYVE/PHD"/>
</dbReference>
<feature type="domain" description="RING-type" evidence="10">
    <location>
        <begin position="103"/>
        <end position="144"/>
    </location>
</feature>
<proteinExistence type="predicted"/>
<sequence length="172" mass="19787">MASQLNHQTNLSQYLPFILAFTNNDENNSNPIQDSPNHNQDRIILINPVTQDTIVIESSSSMNLDSLFNDFFNNQDGQPPASKSSIEAMQSLETNEFNTKGECVVCLEEWKVGQMAKEMPCKHRFHRECIEKWLEIHGTCPVCRYNMPVEDDQDWNKKNENRRGSMNESSDS</sequence>
<evidence type="ECO:0000256" key="9">
    <source>
        <dbReference type="SAM" id="MobiDB-lite"/>
    </source>
</evidence>
<feature type="compositionally biased region" description="Basic and acidic residues" evidence="9">
    <location>
        <begin position="154"/>
        <end position="165"/>
    </location>
</feature>
<dbReference type="GO" id="GO:0016567">
    <property type="term" value="P:protein ubiquitination"/>
    <property type="evidence" value="ECO:0007669"/>
    <property type="project" value="TreeGrafter"/>
</dbReference>
<feature type="region of interest" description="Disordered" evidence="9">
    <location>
        <begin position="151"/>
        <end position="172"/>
    </location>
</feature>
<comment type="caution">
    <text evidence="11">The sequence shown here is derived from an EMBL/GenBank/DDBJ whole genome shotgun (WGS) entry which is preliminary data.</text>
</comment>
<dbReference type="PROSITE" id="PS50089">
    <property type="entry name" value="ZF_RING_2"/>
    <property type="match status" value="1"/>
</dbReference>
<organism evidence="11 12">
    <name type="scientific">Lithospermum erythrorhizon</name>
    <name type="common">Purple gromwell</name>
    <name type="synonym">Lithospermum officinale var. erythrorhizon</name>
    <dbReference type="NCBI Taxonomy" id="34254"/>
    <lineage>
        <taxon>Eukaryota</taxon>
        <taxon>Viridiplantae</taxon>
        <taxon>Streptophyta</taxon>
        <taxon>Embryophyta</taxon>
        <taxon>Tracheophyta</taxon>
        <taxon>Spermatophyta</taxon>
        <taxon>Magnoliopsida</taxon>
        <taxon>eudicotyledons</taxon>
        <taxon>Gunneridae</taxon>
        <taxon>Pentapetalae</taxon>
        <taxon>asterids</taxon>
        <taxon>lamiids</taxon>
        <taxon>Boraginales</taxon>
        <taxon>Boraginaceae</taxon>
        <taxon>Boraginoideae</taxon>
        <taxon>Lithospermeae</taxon>
        <taxon>Lithospermum</taxon>
    </lineage>
</organism>
<dbReference type="SMART" id="SM00184">
    <property type="entry name" value="RING"/>
    <property type="match status" value="1"/>
</dbReference>
<accession>A0AAV3QSV1</accession>
<dbReference type="AlphaFoldDB" id="A0AAV3QSV1"/>
<dbReference type="InterPro" id="IPR001841">
    <property type="entry name" value="Znf_RING"/>
</dbReference>
<keyword evidence="7" id="KW-0862">Zinc</keyword>